<evidence type="ECO:0000313" key="2">
    <source>
        <dbReference type="Proteomes" id="UP000757232"/>
    </source>
</evidence>
<dbReference type="EMBL" id="LNZH02000142">
    <property type="protein sequence ID" value="OCB90052.1"/>
    <property type="molecule type" value="Genomic_DNA"/>
</dbReference>
<keyword evidence="2" id="KW-1185">Reference proteome</keyword>
<protein>
    <submittedName>
        <fullName evidence="1">Uncharacterized protein</fullName>
    </submittedName>
</protein>
<dbReference type="OrthoDB" id="10646466at2759"/>
<evidence type="ECO:0000313" key="1">
    <source>
        <dbReference type="EMBL" id="OCB90052.1"/>
    </source>
</evidence>
<dbReference type="Proteomes" id="UP000757232">
    <property type="component" value="Unassembled WGS sequence"/>
</dbReference>
<name>A0A9Q5I2J5_SANBA</name>
<gene>
    <name evidence="1" type="ORF">A7U60_g2716</name>
</gene>
<reference evidence="1" key="1">
    <citation type="submission" date="2016-06" db="EMBL/GenBank/DDBJ databases">
        <title>Draft Genome sequence of the fungus Inonotus baumii.</title>
        <authorList>
            <person name="Zhu H."/>
            <person name="Lin W."/>
        </authorList>
    </citation>
    <scope>NUCLEOTIDE SEQUENCE</scope>
    <source>
        <strain evidence="1">821</strain>
    </source>
</reference>
<sequence length="297" mass="34496">MSGPRSQTNKIEQEVLLADSPFPIMPLKPRAKGARRRRINYEELRAQVMQTEHDTLERQPSPPPIVTTPRRRKTTMDTLFINRKPLETASPLRIPTERVRRATAPYSSPCRPQNIRRTCSDPLHDRGPAPWIVYTRVPQNPLYPTELEVYERPIYPPDDDVVLGSWERLGCCIITPDAVSKETLNIRSTHIEICFQWIGYEQYGVFWAGIDIPKFQDDPFGSRLTILCEIKKLFEEFRCKVAILRPLQYRRSVGVDFNIPGVDVLAFSKGDIRVTKLQRRVESLYQVVFTYPTRNDR</sequence>
<dbReference type="AlphaFoldDB" id="A0A9Q5I2J5"/>
<accession>A0A9Q5I2J5</accession>
<proteinExistence type="predicted"/>
<organism evidence="1 2">
    <name type="scientific">Sanghuangporus baumii</name>
    <name type="common">Phellinus baumii</name>
    <dbReference type="NCBI Taxonomy" id="108892"/>
    <lineage>
        <taxon>Eukaryota</taxon>
        <taxon>Fungi</taxon>
        <taxon>Dikarya</taxon>
        <taxon>Basidiomycota</taxon>
        <taxon>Agaricomycotina</taxon>
        <taxon>Agaricomycetes</taxon>
        <taxon>Hymenochaetales</taxon>
        <taxon>Hymenochaetaceae</taxon>
        <taxon>Sanghuangporus</taxon>
    </lineage>
</organism>
<comment type="caution">
    <text evidence="1">The sequence shown here is derived from an EMBL/GenBank/DDBJ whole genome shotgun (WGS) entry which is preliminary data.</text>
</comment>